<evidence type="ECO:0000313" key="5">
    <source>
        <dbReference type="EMBL" id="KAF1919926.1"/>
    </source>
</evidence>
<keyword evidence="5" id="KW-0396">Initiation factor</keyword>
<feature type="region of interest" description="Disordered" evidence="1">
    <location>
        <begin position="891"/>
        <end position="1011"/>
    </location>
</feature>
<dbReference type="GO" id="GO:0001163">
    <property type="term" value="F:RNA polymerase I transcription regulatory region sequence-specific DNA binding"/>
    <property type="evidence" value="ECO:0007669"/>
    <property type="project" value="TreeGrafter"/>
</dbReference>
<feature type="compositionally biased region" description="Polar residues" evidence="1">
    <location>
        <begin position="763"/>
        <end position="787"/>
    </location>
</feature>
<protein>
    <submittedName>
        <fullName evidence="5">RNA polymerase I-specific transcription-initiation factor-domain-containing protein</fullName>
    </submittedName>
</protein>
<keyword evidence="5" id="KW-0648">Protein biosynthesis</keyword>
<dbReference type="OrthoDB" id="4090074at2759"/>
<reference evidence="5" key="1">
    <citation type="journal article" date="2020" name="Stud. Mycol.">
        <title>101 Dothideomycetes genomes: a test case for predicting lifestyles and emergence of pathogens.</title>
        <authorList>
            <person name="Haridas S."/>
            <person name="Albert R."/>
            <person name="Binder M."/>
            <person name="Bloem J."/>
            <person name="Labutti K."/>
            <person name="Salamov A."/>
            <person name="Andreopoulos B."/>
            <person name="Baker S."/>
            <person name="Barry K."/>
            <person name="Bills G."/>
            <person name="Bluhm B."/>
            <person name="Cannon C."/>
            <person name="Castanera R."/>
            <person name="Culley D."/>
            <person name="Daum C."/>
            <person name="Ezra D."/>
            <person name="Gonzalez J."/>
            <person name="Henrissat B."/>
            <person name="Kuo A."/>
            <person name="Liang C."/>
            <person name="Lipzen A."/>
            <person name="Lutzoni F."/>
            <person name="Magnuson J."/>
            <person name="Mondo S."/>
            <person name="Nolan M."/>
            <person name="Ohm R."/>
            <person name="Pangilinan J."/>
            <person name="Park H.-J."/>
            <person name="Ramirez L."/>
            <person name="Alfaro M."/>
            <person name="Sun H."/>
            <person name="Tritt A."/>
            <person name="Yoshinaga Y."/>
            <person name="Zwiers L.-H."/>
            <person name="Turgeon B."/>
            <person name="Goodwin S."/>
            <person name="Spatafora J."/>
            <person name="Crous P."/>
            <person name="Grigoriev I."/>
        </authorList>
    </citation>
    <scope>NUCLEOTIDE SEQUENCE</scope>
    <source>
        <strain evidence="5">HMLAC05119</strain>
    </source>
</reference>
<dbReference type="Proteomes" id="UP000800096">
    <property type="component" value="Unassembled WGS sequence"/>
</dbReference>
<keyword evidence="6" id="KW-1185">Reference proteome</keyword>
<name>A0A6A5QZC3_AMPQU</name>
<sequence length="1187" mass="130708">MAEDNLSHLNYGHAGTATFDTDSRKWSFARDFTTTTLTQIAVSSHNSIAAVAAAIEHPTAPPSTRRTDAATNTKALLRSHPGLVPASDLLPELAVTSAAVVSASETYDPLVGNLYSTGSITCASRSEIWENPRRVAATVTGESRNILRLGFLSKETLGWGDDRSVWIRRQTLKNAESGYWNEEAAPIQQVCFSQSPDRSTLLAVRLPTRTVIFRPFYSQRPRPASRSPYYKLSSSLIDAHPLLSLSIAKTGGSAHVDVAFNPEFQLQFAVVDQDHVWSVWDIDRTRRSDKYSMTCLVQGRIAQQNDADLKGEDGWARILWVGDVNTILVCNRRQISVIEIRGGSFEYLPCPAVVSKRSADWILDVSRHPTIRGQFFVLTSTDLFLMVVITSSDAVDATVGSIGARVLVSWRHYRGTEDFTLSITLQMLDEDNTCIILRSRLNDLMQTYTFRNNLSNFAAPVSSCSPTLLDLVTDGAGRIIQMALEPCIFQGDTSSAAPGLGREYFGRNLHFFNLSVLLSDMSVHEIILYADYAGPNGARRDKEVVELSWITAYRPRKNVRTIEGIREMDGLLQPEGIETIVQPESRLPSQQLIPLEPKATGLAHRVADHRFVYDALIKTDMEPTAGRIDIRTVAAQLKQSLDSSTDHLQQFCGTLLDFAGMEIDVPDVDEASSSLQDLLLSAGQDGTRELLRIAAVSLLHLGDDEQITLASLYDSILQSWVAPLPREISLRIRQRKERMARRIAAEIMLACTRVNHREAEPASNLSKPGWSQDSGVSVPILSSQPLESSPVARPSSQPLPTSRRLQPELQSPLSQTSGPSSSQARSYQPTFFTLADPLVRLSKHLKLKEDAEPQSTIPDSVHQVLRHWDPGADPSNYDWTAAEHADHVEAIDENSQQQLEKARRRKVRREKKQRKEDELAQVQPSSQPFAFAKPTSFPRSSPGPMLGGIGSSSQAPSQVFSQVPLPGTGSRSQTSFNPFAVQSQVEPGKYGGRPDKKKKKKGSSRGSKSSSLALFSSSKRVFLPFPSLQPAFTVRVEIDAPIDVGGQSGSQLAIVPMLSGTVKSEPGFEPKIDGKLHGVGYDYIHNDASGSHMRLDVRSQLKTQDDTILAMYYKGTVAFTPDAKAVLSGSSDAQTTDFGDSFVTFSFETGSEKWKELQNGVYVAMGRFVMGESKGVIVEYKVSRVRA</sequence>
<proteinExistence type="predicted"/>
<feature type="compositionally biased region" description="Basic residues" evidence="1">
    <location>
        <begin position="902"/>
        <end position="912"/>
    </location>
</feature>
<dbReference type="Pfam" id="PF20640">
    <property type="entry name" value="Rrn6_HB"/>
    <property type="match status" value="1"/>
</dbReference>
<feature type="compositionally biased region" description="Polar residues" evidence="1">
    <location>
        <begin position="951"/>
        <end position="961"/>
    </location>
</feature>
<evidence type="ECO:0000256" key="1">
    <source>
        <dbReference type="SAM" id="MobiDB-lite"/>
    </source>
</evidence>
<dbReference type="GO" id="GO:0001179">
    <property type="term" value="F:RNA polymerase I general transcription initiation factor binding"/>
    <property type="evidence" value="ECO:0007669"/>
    <property type="project" value="TreeGrafter"/>
</dbReference>
<dbReference type="EMBL" id="ML979133">
    <property type="protein sequence ID" value="KAF1919926.1"/>
    <property type="molecule type" value="Genomic_DNA"/>
</dbReference>
<dbReference type="InterPro" id="IPR019350">
    <property type="entry name" value="RNA_pol_I-sp_TIF_RRN6-like"/>
</dbReference>
<gene>
    <name evidence="5" type="ORF">BDU57DRAFT_441400</name>
</gene>
<evidence type="ECO:0000259" key="2">
    <source>
        <dbReference type="Pfam" id="PF10214"/>
    </source>
</evidence>
<dbReference type="Gene3D" id="2.40.160.20">
    <property type="match status" value="1"/>
</dbReference>
<dbReference type="GO" id="GO:0070860">
    <property type="term" value="C:RNA polymerase I core factor complex"/>
    <property type="evidence" value="ECO:0007669"/>
    <property type="project" value="TreeGrafter"/>
</dbReference>
<dbReference type="AlphaFoldDB" id="A0A6A5QZC3"/>
<dbReference type="Pfam" id="PF10214">
    <property type="entry name" value="Rrn6_beta-prop"/>
    <property type="match status" value="1"/>
</dbReference>
<feature type="compositionally biased region" description="Low complexity" evidence="1">
    <location>
        <begin position="809"/>
        <end position="823"/>
    </location>
</feature>
<dbReference type="InterPro" id="IPR048537">
    <property type="entry name" value="RRN6_HB"/>
</dbReference>
<dbReference type="PANTHER" id="PTHR28221">
    <property type="entry name" value="RNA POLYMERASE I-SPECIFIC TRANSCRIPTION INITIATION FACTOR RRN6"/>
    <property type="match status" value="1"/>
</dbReference>
<accession>A0A6A5QZC3</accession>
<evidence type="ECO:0000259" key="3">
    <source>
        <dbReference type="Pfam" id="PF20639"/>
    </source>
</evidence>
<feature type="compositionally biased region" description="Polar residues" evidence="1">
    <location>
        <begin position="969"/>
        <end position="985"/>
    </location>
</feature>
<feature type="domain" description="RRN6 beta-propeller" evidence="2">
    <location>
        <begin position="108"/>
        <end position="471"/>
    </location>
</feature>
<feature type="region of interest" description="Disordered" evidence="1">
    <location>
        <begin position="760"/>
        <end position="826"/>
    </location>
</feature>
<dbReference type="Pfam" id="PF11578">
    <property type="entry name" value="DUF3237"/>
    <property type="match status" value="1"/>
</dbReference>
<feature type="domain" description="RRN6 K-rich C-terminal" evidence="3">
    <location>
        <begin position="861"/>
        <end position="1001"/>
    </location>
</feature>
<evidence type="ECO:0000313" key="6">
    <source>
        <dbReference type="Proteomes" id="UP000800096"/>
    </source>
</evidence>
<dbReference type="GO" id="GO:0042790">
    <property type="term" value="P:nucleolar large rRNA transcription by RNA polymerase I"/>
    <property type="evidence" value="ECO:0007669"/>
    <property type="project" value="TreeGrafter"/>
</dbReference>
<feature type="compositionally biased region" description="Polar residues" evidence="1">
    <location>
        <begin position="794"/>
        <end position="804"/>
    </location>
</feature>
<dbReference type="InterPro" id="IPR048536">
    <property type="entry name" value="Rrn6_K-rich"/>
</dbReference>
<dbReference type="InterPro" id="IPR048535">
    <property type="entry name" value="RRN6_beta-prop"/>
</dbReference>
<dbReference type="Pfam" id="PF20639">
    <property type="entry name" value="Rrn6_K-rich"/>
    <property type="match status" value="1"/>
</dbReference>
<organism evidence="5 6">
    <name type="scientific">Ampelomyces quisqualis</name>
    <name type="common">Powdery mildew agent</name>
    <dbReference type="NCBI Taxonomy" id="50730"/>
    <lineage>
        <taxon>Eukaryota</taxon>
        <taxon>Fungi</taxon>
        <taxon>Dikarya</taxon>
        <taxon>Ascomycota</taxon>
        <taxon>Pezizomycotina</taxon>
        <taxon>Dothideomycetes</taxon>
        <taxon>Pleosporomycetidae</taxon>
        <taxon>Pleosporales</taxon>
        <taxon>Pleosporineae</taxon>
        <taxon>Phaeosphaeriaceae</taxon>
        <taxon>Ampelomyces</taxon>
    </lineage>
</organism>
<dbReference type="PANTHER" id="PTHR28221:SF2">
    <property type="entry name" value="RNA POLYMERASE I-SPECIFIC TRANSCRIPTION INITIATION FACTOR RRN6"/>
    <property type="match status" value="1"/>
</dbReference>
<dbReference type="GO" id="GO:0003743">
    <property type="term" value="F:translation initiation factor activity"/>
    <property type="evidence" value="ECO:0007669"/>
    <property type="project" value="UniProtKB-KW"/>
</dbReference>
<feature type="domain" description="RRN6 helical bundle" evidence="4">
    <location>
        <begin position="631"/>
        <end position="751"/>
    </location>
</feature>
<evidence type="ECO:0000259" key="4">
    <source>
        <dbReference type="Pfam" id="PF20640"/>
    </source>
</evidence>